<organism evidence="1 2">
    <name type="scientific">Phlebia brevispora</name>
    <dbReference type="NCBI Taxonomy" id="194682"/>
    <lineage>
        <taxon>Eukaryota</taxon>
        <taxon>Fungi</taxon>
        <taxon>Dikarya</taxon>
        <taxon>Basidiomycota</taxon>
        <taxon>Agaricomycotina</taxon>
        <taxon>Agaricomycetes</taxon>
        <taxon>Polyporales</taxon>
        <taxon>Meruliaceae</taxon>
        <taxon>Phlebia</taxon>
    </lineage>
</organism>
<reference evidence="1" key="1">
    <citation type="submission" date="2022-07" db="EMBL/GenBank/DDBJ databases">
        <title>Genome Sequence of Phlebia brevispora.</title>
        <authorList>
            <person name="Buettner E."/>
        </authorList>
    </citation>
    <scope>NUCLEOTIDE SEQUENCE</scope>
    <source>
        <strain evidence="1">MPL23</strain>
    </source>
</reference>
<gene>
    <name evidence="1" type="ORF">NM688_g8469</name>
</gene>
<proteinExistence type="predicted"/>
<name>A0ACC1RSA2_9APHY</name>
<protein>
    <submittedName>
        <fullName evidence="1">Uncharacterized protein</fullName>
    </submittedName>
</protein>
<keyword evidence="2" id="KW-1185">Reference proteome</keyword>
<dbReference type="Proteomes" id="UP001148662">
    <property type="component" value="Unassembled WGS sequence"/>
</dbReference>
<sequence length="461" mass="52624">MDTTIPVFMHTPPPDIHFREYAEPPPVRTFILPRLPIVTMFLEALGLSEDVNQSRSQPTGDHQGPEGRLADTYAMPPANVQVQPANQIHIPVEIGLMILKEVFQDTKTSWKSMSTEERHYALQLRALNKLYIDLLPPFPFTALEINQAQFLQLLEDVADTQSALCRSECDTHDFLHLLALKVSLDDETTLLSHTTLAVRALQKMTKLQELQIVFMDRACNNAFAYMAKWFGESGAASHIQKLHLLDGRLERIYGVGTTQPWSDSDEFIPCLQVFKSLKTLVIQSYDTAFYASLPLFESIESFMRLISSCPPIRKVMEGMFVLQILRAVSTLQRVYLISFRGSGNQVTIGYWTTREKERVSDNTLHTDAVSRMKQPDVQQQSYDESIFTRIFGVPKSGPEEGGEDWDDPLFMVFSDILGVPRMPQQPQQCPPRDEYEKLLRDMNTDIIVLRRSGSHNFKFLF</sequence>
<comment type="caution">
    <text evidence="1">The sequence shown here is derived from an EMBL/GenBank/DDBJ whole genome shotgun (WGS) entry which is preliminary data.</text>
</comment>
<accession>A0ACC1RSA2</accession>
<evidence type="ECO:0000313" key="1">
    <source>
        <dbReference type="EMBL" id="KAJ3524992.1"/>
    </source>
</evidence>
<evidence type="ECO:0000313" key="2">
    <source>
        <dbReference type="Proteomes" id="UP001148662"/>
    </source>
</evidence>
<dbReference type="EMBL" id="JANHOG010002284">
    <property type="protein sequence ID" value="KAJ3524992.1"/>
    <property type="molecule type" value="Genomic_DNA"/>
</dbReference>